<gene>
    <name evidence="1" type="ORF">JHL16_26615</name>
</gene>
<evidence type="ECO:0000313" key="1">
    <source>
        <dbReference type="EMBL" id="MBK1869966.1"/>
    </source>
</evidence>
<sequence>MSARNTENDLSGDPDSTLLAAAAGGDEKAFAGLVERHYDLVHRVVWRVTSGHADSADIVQDAFLKLWNNPGQVRQGGALRGWLIRVATNLAIDRARRKQGSNIDDQPEIEASGPDALDQVLGDRSARAIESALARLPERQRLALSLVYYENMSNIEAAAAMEISVEAIESLLARGRRALKGDLKDQWRDLLADIGEMSQ</sequence>
<proteinExistence type="predicted"/>
<dbReference type="EMBL" id="JAENHL010000008">
    <property type="protein sequence ID" value="MBK1869966.1"/>
    <property type="molecule type" value="Genomic_DNA"/>
</dbReference>
<comment type="caution">
    <text evidence="1">The sequence shown here is derived from an EMBL/GenBank/DDBJ whole genome shotgun (WGS) entry which is preliminary data.</text>
</comment>
<reference evidence="1" key="1">
    <citation type="submission" date="2021-01" db="EMBL/GenBank/DDBJ databases">
        <authorList>
            <person name="Sun Q."/>
        </authorList>
    </citation>
    <scope>NUCLEOTIDE SEQUENCE</scope>
    <source>
        <strain evidence="1">YIM B02566</strain>
    </source>
</reference>
<organism evidence="1 2">
    <name type="scientific">Taklimakanibacter albus</name>
    <dbReference type="NCBI Taxonomy" id="2800327"/>
    <lineage>
        <taxon>Bacteria</taxon>
        <taxon>Pseudomonadati</taxon>
        <taxon>Pseudomonadota</taxon>
        <taxon>Alphaproteobacteria</taxon>
        <taxon>Hyphomicrobiales</taxon>
        <taxon>Aestuariivirgaceae</taxon>
        <taxon>Taklimakanibacter</taxon>
    </lineage>
</organism>
<dbReference type="Proteomes" id="UP000616151">
    <property type="component" value="Unassembled WGS sequence"/>
</dbReference>
<name>A0ACC5RBB6_9HYPH</name>
<keyword evidence="2" id="KW-1185">Reference proteome</keyword>
<evidence type="ECO:0000313" key="2">
    <source>
        <dbReference type="Proteomes" id="UP000616151"/>
    </source>
</evidence>
<protein>
    <submittedName>
        <fullName evidence="1">Sigma-70 family RNA polymerase sigma factor</fullName>
    </submittedName>
</protein>
<accession>A0ACC5RBB6</accession>